<dbReference type="EMBL" id="AP019299">
    <property type="protein sequence ID" value="BBG99870.1"/>
    <property type="molecule type" value="Genomic_DNA"/>
</dbReference>
<evidence type="ECO:0000256" key="1">
    <source>
        <dbReference type="SAM" id="MobiDB-lite"/>
    </source>
</evidence>
<organism evidence="2">
    <name type="scientific">Prunus dulcis</name>
    <name type="common">Almond</name>
    <name type="synonym">Amygdalus dulcis</name>
    <dbReference type="NCBI Taxonomy" id="3755"/>
    <lineage>
        <taxon>Eukaryota</taxon>
        <taxon>Viridiplantae</taxon>
        <taxon>Streptophyta</taxon>
        <taxon>Embryophyta</taxon>
        <taxon>Tracheophyta</taxon>
        <taxon>Spermatophyta</taxon>
        <taxon>Magnoliopsida</taxon>
        <taxon>eudicotyledons</taxon>
        <taxon>Gunneridae</taxon>
        <taxon>Pentapetalae</taxon>
        <taxon>rosids</taxon>
        <taxon>fabids</taxon>
        <taxon>Rosales</taxon>
        <taxon>Rosaceae</taxon>
        <taxon>Amygdaloideae</taxon>
        <taxon>Amygdaleae</taxon>
        <taxon>Prunus</taxon>
    </lineage>
</organism>
<name>A0A4Y1R6P4_PRUDU</name>
<sequence length="130" mass="14529">MERNMHGMNKSHSNLEMSEENDEVEIGETGLENTMSPEETTHEPKVNMIFNTADEVLDFYTKICKSSRFPMKKRSSKKGDCGELKYVTLSCSRSGIPQSTASNVLKPYPSIKCNCKAQNAQDSHGGMDDD</sequence>
<gene>
    <name evidence="2" type="ORF">Prudu_009707</name>
</gene>
<evidence type="ECO:0000313" key="2">
    <source>
        <dbReference type="EMBL" id="BBG99870.1"/>
    </source>
</evidence>
<feature type="region of interest" description="Disordered" evidence="1">
    <location>
        <begin position="1"/>
        <end position="44"/>
    </location>
</feature>
<accession>A0A4Y1R6P4</accession>
<feature type="compositionally biased region" description="Acidic residues" evidence="1">
    <location>
        <begin position="17"/>
        <end position="26"/>
    </location>
</feature>
<dbReference type="PANTHER" id="PTHR46328:SF35">
    <property type="entry name" value="PROTEIN FAR1-RELATED SEQUENCE 5-LIKE"/>
    <property type="match status" value="1"/>
</dbReference>
<dbReference type="AlphaFoldDB" id="A0A4Y1R6P4"/>
<protein>
    <submittedName>
        <fullName evidence="2">FAR1-related sequence 10</fullName>
    </submittedName>
</protein>
<reference evidence="2" key="1">
    <citation type="journal article" date="2019" name="Science">
        <title>Mutation of a bHLH transcription factor allowed almond domestication.</title>
        <authorList>
            <person name="Sanchez-Perez R."/>
            <person name="Pavan S."/>
            <person name="Mazzeo R."/>
            <person name="Moldovan C."/>
            <person name="Aiese Cigliano R."/>
            <person name="Del Cueto J."/>
            <person name="Ricciardi F."/>
            <person name="Lotti C."/>
            <person name="Ricciardi L."/>
            <person name="Dicenta F."/>
            <person name="Lopez-Marques R.L."/>
            <person name="Lindberg Moller B."/>
        </authorList>
    </citation>
    <scope>NUCLEOTIDE SEQUENCE</scope>
</reference>
<dbReference type="PANTHER" id="PTHR46328">
    <property type="entry name" value="FAR-RED IMPAIRED RESPONSIVE (FAR1) FAMILY PROTEIN-RELATED"/>
    <property type="match status" value="1"/>
</dbReference>
<proteinExistence type="predicted"/>